<evidence type="ECO:0000313" key="4">
    <source>
        <dbReference type="Proteomes" id="UP001139461"/>
    </source>
</evidence>
<dbReference type="Gene3D" id="1.10.101.10">
    <property type="entry name" value="PGBD-like superfamily/PGBD"/>
    <property type="match status" value="1"/>
</dbReference>
<dbReference type="Pfam" id="PF01471">
    <property type="entry name" value="PG_binding_1"/>
    <property type="match status" value="1"/>
</dbReference>
<dbReference type="Gene3D" id="3.90.1720.10">
    <property type="entry name" value="endopeptidase domain like (from Nostoc punctiforme)"/>
    <property type="match status" value="1"/>
</dbReference>
<dbReference type="EMBL" id="JAIRBA010000029">
    <property type="protein sequence ID" value="MCG2419956.1"/>
    <property type="molecule type" value="Genomic_DNA"/>
</dbReference>
<accession>A0A9X1QY21</accession>
<dbReference type="InterPro" id="IPR036366">
    <property type="entry name" value="PGBDSf"/>
</dbReference>
<protein>
    <submittedName>
        <fullName evidence="3">TIGR02594 family protein</fullName>
    </submittedName>
</protein>
<sequence>MLGETIKIALGELGQKEIKGADHNERILEYQEMTGLDFGNDEVAWCSIFANWVALQANLPRSNSAMARSWLNVGEKTDWPQPGDIVVFWRISRSSAFGHVGFFLGYTKSGKSIYCIGGNQDDEVNIQTFPITKVVEFRSLKDSFEKSLNIPSGYLRKGDSSENVKLLQKILIKLEFLNGSADGVFGPKTEAALIAFQQSRNITVDGIYGSQSRNAFKDALNL</sequence>
<feature type="domain" description="Peptidase C51" evidence="2">
    <location>
        <begin position="41"/>
        <end position="119"/>
    </location>
</feature>
<dbReference type="AlphaFoldDB" id="A0A9X1QY21"/>
<dbReference type="SUPFAM" id="SSF47090">
    <property type="entry name" value="PGBD-like"/>
    <property type="match status" value="1"/>
</dbReference>
<gene>
    <name evidence="3" type="ORF">K8089_13080</name>
</gene>
<organism evidence="3 4">
    <name type="scientific">Aequorivita vitellina</name>
    <dbReference type="NCBI Taxonomy" id="2874475"/>
    <lineage>
        <taxon>Bacteria</taxon>
        <taxon>Pseudomonadati</taxon>
        <taxon>Bacteroidota</taxon>
        <taxon>Flavobacteriia</taxon>
        <taxon>Flavobacteriales</taxon>
        <taxon>Flavobacteriaceae</taxon>
        <taxon>Aequorivita</taxon>
    </lineage>
</organism>
<dbReference type="InterPro" id="IPR013423">
    <property type="entry name" value="CHP02594"/>
</dbReference>
<dbReference type="InterPro" id="IPR036365">
    <property type="entry name" value="PGBD-like_sf"/>
</dbReference>
<dbReference type="NCBIfam" id="TIGR02594">
    <property type="entry name" value="TIGR02594 family protein"/>
    <property type="match status" value="1"/>
</dbReference>
<dbReference type="RefSeq" id="WP_237603741.1">
    <property type="nucleotide sequence ID" value="NZ_JAIRBA010000029.1"/>
</dbReference>
<dbReference type="SUPFAM" id="SSF54001">
    <property type="entry name" value="Cysteine proteinases"/>
    <property type="match status" value="1"/>
</dbReference>
<feature type="domain" description="Peptidoglycan binding-like" evidence="1">
    <location>
        <begin position="160"/>
        <end position="213"/>
    </location>
</feature>
<proteinExistence type="predicted"/>
<dbReference type="Proteomes" id="UP001139461">
    <property type="component" value="Unassembled WGS sequence"/>
</dbReference>
<name>A0A9X1QY21_9FLAO</name>
<evidence type="ECO:0000259" key="1">
    <source>
        <dbReference type="Pfam" id="PF01471"/>
    </source>
</evidence>
<dbReference type="InterPro" id="IPR007921">
    <property type="entry name" value="CHAP_dom"/>
</dbReference>
<dbReference type="InterPro" id="IPR038765">
    <property type="entry name" value="Papain-like_cys_pep_sf"/>
</dbReference>
<evidence type="ECO:0000259" key="2">
    <source>
        <dbReference type="Pfam" id="PF05257"/>
    </source>
</evidence>
<evidence type="ECO:0000313" key="3">
    <source>
        <dbReference type="EMBL" id="MCG2419956.1"/>
    </source>
</evidence>
<dbReference type="Pfam" id="PF05257">
    <property type="entry name" value="CHAP"/>
    <property type="match status" value="1"/>
</dbReference>
<reference evidence="3" key="1">
    <citation type="submission" date="2021-09" db="EMBL/GenBank/DDBJ databases">
        <title>Genome of Aequorivita sp. strain F47161.</title>
        <authorList>
            <person name="Wang Y."/>
        </authorList>
    </citation>
    <scope>NUCLEOTIDE SEQUENCE</scope>
    <source>
        <strain evidence="3">F47161</strain>
    </source>
</reference>
<dbReference type="InterPro" id="IPR002477">
    <property type="entry name" value="Peptidoglycan-bd-like"/>
</dbReference>
<comment type="caution">
    <text evidence="3">The sequence shown here is derived from an EMBL/GenBank/DDBJ whole genome shotgun (WGS) entry which is preliminary data.</text>
</comment>
<keyword evidence="4" id="KW-1185">Reference proteome</keyword>